<proteinExistence type="predicted"/>
<evidence type="ECO:0000313" key="4">
    <source>
        <dbReference type="Proteomes" id="UP000597762"/>
    </source>
</evidence>
<evidence type="ECO:0000256" key="2">
    <source>
        <dbReference type="SAM" id="MobiDB-lite"/>
    </source>
</evidence>
<organism evidence="3 4">
    <name type="scientific">Acanthosepion pharaonis</name>
    <name type="common">Pharaoh cuttlefish</name>
    <name type="synonym">Sepia pharaonis</name>
    <dbReference type="NCBI Taxonomy" id="158019"/>
    <lineage>
        <taxon>Eukaryota</taxon>
        <taxon>Metazoa</taxon>
        <taxon>Spiralia</taxon>
        <taxon>Lophotrochozoa</taxon>
        <taxon>Mollusca</taxon>
        <taxon>Cephalopoda</taxon>
        <taxon>Coleoidea</taxon>
        <taxon>Decapodiformes</taxon>
        <taxon>Sepiida</taxon>
        <taxon>Sepiina</taxon>
        <taxon>Sepiidae</taxon>
        <taxon>Acanthosepion</taxon>
    </lineage>
</organism>
<sequence>MDQKSVVSNRTRSRFSSAPSKALAVRAELEMAKAGLLFVERENKLREAKAKMESEEKTLEAQREIALKEAALKAFEEYVSLSEEKSSIHLDQTPADPMQRTREYVAEQTAQLNSQPAAPQLVQSSALQHTRSPASQFDQPTNSEASSSYSPDPPDPSDDHRRRCSTENRHDHSSDLTRYFARRELLQASMLKFSDRPKDYRAWRRSFRNSIVDLHLTPSEEMDLLVKWLGPASTEHANRLRTAYLNHPEKGLQEIWKRLEKCYGSPEAIEDSLFERIHWFPKGNQGLRQTEGVKRPPHRTPSS</sequence>
<dbReference type="AlphaFoldDB" id="A0A812BAP0"/>
<dbReference type="OrthoDB" id="6142165at2759"/>
<feature type="coiled-coil region" evidence="1">
    <location>
        <begin position="38"/>
        <end position="69"/>
    </location>
</feature>
<evidence type="ECO:0000256" key="1">
    <source>
        <dbReference type="SAM" id="Coils"/>
    </source>
</evidence>
<dbReference type="EMBL" id="CAHIKZ030000470">
    <property type="protein sequence ID" value="CAE1175976.1"/>
    <property type="molecule type" value="Genomic_DNA"/>
</dbReference>
<feature type="compositionally biased region" description="Polar residues" evidence="2">
    <location>
        <begin position="108"/>
        <end position="145"/>
    </location>
</feature>
<reference evidence="3" key="1">
    <citation type="submission" date="2021-01" db="EMBL/GenBank/DDBJ databases">
        <authorList>
            <person name="Li R."/>
            <person name="Bekaert M."/>
        </authorList>
    </citation>
    <scope>NUCLEOTIDE SEQUENCE</scope>
    <source>
        <strain evidence="3">Farmed</strain>
    </source>
</reference>
<keyword evidence="1" id="KW-0175">Coiled coil</keyword>
<protein>
    <submittedName>
        <fullName evidence="3">Uncharacterized protein</fullName>
    </submittedName>
</protein>
<feature type="region of interest" description="Disordered" evidence="2">
    <location>
        <begin position="82"/>
        <end position="175"/>
    </location>
</feature>
<accession>A0A812BAP0</accession>
<feature type="compositionally biased region" description="Basic and acidic residues" evidence="2">
    <location>
        <begin position="157"/>
        <end position="175"/>
    </location>
</feature>
<comment type="caution">
    <text evidence="3">The sequence shown here is derived from an EMBL/GenBank/DDBJ whole genome shotgun (WGS) entry which is preliminary data.</text>
</comment>
<keyword evidence="4" id="KW-1185">Reference proteome</keyword>
<dbReference type="Proteomes" id="UP000597762">
    <property type="component" value="Unassembled WGS sequence"/>
</dbReference>
<name>A0A812BAP0_ACAPH</name>
<dbReference type="PANTHER" id="PTHR47331">
    <property type="entry name" value="PHD-TYPE DOMAIN-CONTAINING PROTEIN"/>
    <property type="match status" value="1"/>
</dbReference>
<gene>
    <name evidence="3" type="ORF">SPHA_13909</name>
</gene>
<dbReference type="PANTHER" id="PTHR47331:SF6">
    <property type="entry name" value="DOUBLECORTIN DOMAIN-CONTAINING PROTEIN"/>
    <property type="match status" value="1"/>
</dbReference>
<evidence type="ECO:0000313" key="3">
    <source>
        <dbReference type="EMBL" id="CAE1175976.1"/>
    </source>
</evidence>